<gene>
    <name evidence="1" type="primary">prp3</name>
    <name evidence="1" type="ORF">M8818_004497</name>
</gene>
<protein>
    <submittedName>
        <fullName evidence="1">U4/U5/U6 small nuclear ribonucleoprotein prp3</fullName>
    </submittedName>
</protein>
<evidence type="ECO:0000313" key="2">
    <source>
        <dbReference type="Proteomes" id="UP001320706"/>
    </source>
</evidence>
<comment type="caution">
    <text evidence="1">The sequence shown here is derived from an EMBL/GenBank/DDBJ whole genome shotgun (WGS) entry which is preliminary data.</text>
</comment>
<proteinExistence type="predicted"/>
<evidence type="ECO:0000313" key="1">
    <source>
        <dbReference type="EMBL" id="KAK8206663.1"/>
    </source>
</evidence>
<keyword evidence="2" id="KW-1185">Reference proteome</keyword>
<keyword evidence="1" id="KW-0687">Ribonucleoprotein</keyword>
<dbReference type="Proteomes" id="UP001320706">
    <property type="component" value="Unassembled WGS sequence"/>
</dbReference>
<accession>A0ACC3SBQ6</accession>
<reference evidence="1" key="1">
    <citation type="submission" date="2024-02" db="EMBL/GenBank/DDBJ databases">
        <title>Metagenome Assembled Genome of Zalaria obscura JY119.</title>
        <authorList>
            <person name="Vighnesh L."/>
            <person name="Jagadeeshwari U."/>
            <person name="Venkata Ramana C."/>
            <person name="Sasikala C."/>
        </authorList>
    </citation>
    <scope>NUCLEOTIDE SEQUENCE</scope>
    <source>
        <strain evidence="1">JY119</strain>
    </source>
</reference>
<organism evidence="1 2">
    <name type="scientific">Zalaria obscura</name>
    <dbReference type="NCBI Taxonomy" id="2024903"/>
    <lineage>
        <taxon>Eukaryota</taxon>
        <taxon>Fungi</taxon>
        <taxon>Dikarya</taxon>
        <taxon>Ascomycota</taxon>
        <taxon>Pezizomycotina</taxon>
        <taxon>Dothideomycetes</taxon>
        <taxon>Dothideomycetidae</taxon>
        <taxon>Dothideales</taxon>
        <taxon>Zalariaceae</taxon>
        <taxon>Zalaria</taxon>
    </lineage>
</organism>
<name>A0ACC3SBQ6_9PEZI</name>
<sequence length="621" mass="68032">MPEKRSQPADGVENGDAKRIRSLNGSPAPPPSANGAPGESDADRKKREIAERIAAMKAKVAQQKAGAQTAAPSASAPAPSDTAARIAAMRARLGQGGAAASPSPVPPPPAAAPASTGPSDTAARIAAMRAKLQQGPAASVSPSPGPSSPSPGPGVAKDPAVQARLEAIRAKIAQRPTTTSETIPQPPPREEVSTKARGGLGVGLHPSLMGDLAPPQTQKGKQRGGKQAGLPAKVNPYLSTETAQEDTRNDPYYDAALMKQKDRKSRQLLFNQKGKFIAQANALRQQEKLEAMKRQLQEEARKVAIEQATEKSYLVQAPPEIEWWDEGLVNGEDYEDLDAPGKLNFDAITQYVQHPILLDPPQEKNMPAPKPMYLTKKEQAKLRRQRRMADHKEEQAKIRLGLMPPPPPKVKKSNLMRVLGQEAVKDPTAVEARVNREIAQRADEHMAMNEDRKLTKEQRLEKLQAQREADVALGVKVSVYKIDNLSYGKHRFQIDMNAKQNDLRGITILHPKMNLVIVEGGAHSINAFRKLMLNRVKWTENGPPAGNENSREPAEWLKPTDEDGQLKDLSYNKCTLVWEGEEKDRAFKYWTSKVCETDGEAKDVLSRNKMENMWTLAQSIE</sequence>
<dbReference type="EMBL" id="JAMKPW020000022">
    <property type="protein sequence ID" value="KAK8206663.1"/>
    <property type="molecule type" value="Genomic_DNA"/>
</dbReference>